<dbReference type="InterPro" id="IPR025634">
    <property type="entry name" value="DUF4292"/>
</dbReference>
<dbReference type="Gene3D" id="2.50.20.10">
    <property type="entry name" value="Lipoprotein localisation LolA/LolB/LppX"/>
    <property type="match status" value="1"/>
</dbReference>
<dbReference type="KEGG" id="fin:KQS_12720"/>
<evidence type="ECO:0000313" key="2">
    <source>
        <dbReference type="Proteomes" id="UP000007599"/>
    </source>
</evidence>
<keyword evidence="2" id="KW-1185">Reference proteome</keyword>
<dbReference type="Pfam" id="PF14125">
    <property type="entry name" value="DUF4292"/>
    <property type="match status" value="1"/>
</dbReference>
<evidence type="ECO:0000313" key="1">
    <source>
        <dbReference type="EMBL" id="CCG54448.1"/>
    </source>
</evidence>
<gene>
    <name evidence="1" type="ordered locus">KQS_12720</name>
</gene>
<dbReference type="OrthoDB" id="849114at2"/>
<reference evidence="2" key="2">
    <citation type="submission" date="2012-03" db="EMBL/GenBank/DDBJ databases">
        <title>Complete genome sequence of Flavobacterium indicum GPTSA100-9T, isolated from warm spring water.</title>
        <authorList>
            <person name="Barbier P."/>
            <person name="Houel A."/>
            <person name="Loux V."/>
            <person name="Poulain J."/>
            <person name="Bernardet J.-F."/>
            <person name="Touchon M."/>
            <person name="Duchaud E."/>
        </authorList>
    </citation>
    <scope>NUCLEOTIDE SEQUENCE [LARGE SCALE GENOMIC DNA]</scope>
    <source>
        <strain evidence="2">DSM 17447 / CIP 109464 / GPTSA100-9</strain>
    </source>
</reference>
<dbReference type="STRING" id="1094466.KQS_12720"/>
<dbReference type="PATRIC" id="fig|1094466.5.peg.2487"/>
<proteinExistence type="predicted"/>
<organism evidence="1 2">
    <name type="scientific">Flavobacterium indicum (strain DSM 17447 / CIP 109464 / GPTSA100-9)</name>
    <dbReference type="NCBI Taxonomy" id="1094466"/>
    <lineage>
        <taxon>Bacteria</taxon>
        <taxon>Pseudomonadati</taxon>
        <taxon>Bacteroidota</taxon>
        <taxon>Flavobacteriia</taxon>
        <taxon>Flavobacteriales</taxon>
        <taxon>Flavobacteriaceae</taxon>
        <taxon>Flavobacterium</taxon>
    </lineage>
</organism>
<dbReference type="eggNOG" id="ENOG50320DW">
    <property type="taxonomic scope" value="Bacteria"/>
</dbReference>
<name>H8XRL4_FLAIG</name>
<accession>H8XRL4</accession>
<reference evidence="1 2" key="1">
    <citation type="journal article" date="2012" name="J. Bacteriol.">
        <title>Complete Genome Sequence of Flavobacterium indicum GPSTA100-9T, Isolated from Warm Spring Water.</title>
        <authorList>
            <person name="Barbier P."/>
            <person name="Houel A."/>
            <person name="Loux V."/>
            <person name="Poulain J."/>
            <person name="Bernardet J.F."/>
            <person name="Touchon M."/>
            <person name="Duchaud E."/>
        </authorList>
    </citation>
    <scope>NUCLEOTIDE SEQUENCE [LARGE SCALE GENOMIC DNA]</scope>
    <source>
        <strain evidence="2">DSM 17447 / CIP 109464 / GPTSA100-9</strain>
    </source>
</reference>
<dbReference type="EMBL" id="HE774682">
    <property type="protein sequence ID" value="CCG54448.1"/>
    <property type="molecule type" value="Genomic_DNA"/>
</dbReference>
<dbReference type="RefSeq" id="WP_014389566.1">
    <property type="nucleotide sequence ID" value="NC_017025.1"/>
</dbReference>
<dbReference type="HOGENOM" id="CLU_079899_2_0_10"/>
<dbReference type="PROSITE" id="PS51257">
    <property type="entry name" value="PROKAR_LIPOPROTEIN"/>
    <property type="match status" value="1"/>
</dbReference>
<sequence>MQNIFKYIVLLFVVASCKTKQVVVAEQAAKETDKSSEVIQKHYENKLVFQTASIRANANYEDSKQSLNINADLRIKKDEVIWISLKFLGITAAKAYITPSKVSYYEKINNSYFDGDYTMLSNWLGTDLDFQKVQNLLLGRPIDDLTKEEFIAEVAENLFQLKNKKNTQIEKIFAFETGNYLLKKQFINQIVKQRNVNVYYPSYQNQDNNFLPTGVNIVAKDKDEVKIDVEYKKITFNEDLNFPYSIPNGYKQIIID</sequence>
<dbReference type="Proteomes" id="UP000007599">
    <property type="component" value="Chromosome I"/>
</dbReference>
<protein>
    <submittedName>
        <fullName evidence="1">Probable lipoprotein</fullName>
    </submittedName>
</protein>
<keyword evidence="1" id="KW-0449">Lipoprotein</keyword>
<dbReference type="AlphaFoldDB" id="H8XRL4"/>